<dbReference type="GO" id="GO:0042148">
    <property type="term" value="P:DNA strand invasion"/>
    <property type="evidence" value="ECO:0007669"/>
    <property type="project" value="TreeGrafter"/>
</dbReference>
<dbReference type="GO" id="GO:0140664">
    <property type="term" value="F:ATP-dependent DNA damage sensor activity"/>
    <property type="evidence" value="ECO:0007669"/>
    <property type="project" value="InterPro"/>
</dbReference>
<dbReference type="InParanoid" id="A0A1V9XR96"/>
<dbReference type="GO" id="GO:0007131">
    <property type="term" value="P:reciprocal meiotic recombination"/>
    <property type="evidence" value="ECO:0007669"/>
    <property type="project" value="TreeGrafter"/>
</dbReference>
<comment type="similarity">
    <text evidence="3">Belongs to the RecA family.</text>
</comment>
<dbReference type="Proteomes" id="UP000192247">
    <property type="component" value="Unassembled WGS sequence"/>
</dbReference>
<dbReference type="PROSITE" id="PS50162">
    <property type="entry name" value="RECA_2"/>
    <property type="match status" value="1"/>
</dbReference>
<gene>
    <name evidence="6" type="ORF">BIW11_00663</name>
</gene>
<dbReference type="GO" id="GO:0003697">
    <property type="term" value="F:single-stranded DNA binding"/>
    <property type="evidence" value="ECO:0007669"/>
    <property type="project" value="TreeGrafter"/>
</dbReference>
<evidence type="ECO:0000259" key="5">
    <source>
        <dbReference type="PROSITE" id="PS50163"/>
    </source>
</evidence>
<evidence type="ECO:0000259" key="4">
    <source>
        <dbReference type="PROSITE" id="PS50162"/>
    </source>
</evidence>
<dbReference type="GO" id="GO:0000150">
    <property type="term" value="F:DNA strand exchange activity"/>
    <property type="evidence" value="ECO:0007669"/>
    <property type="project" value="TreeGrafter"/>
</dbReference>
<evidence type="ECO:0000313" key="6">
    <source>
        <dbReference type="EMBL" id="OQR76020.1"/>
    </source>
</evidence>
<dbReference type="STRING" id="418985.A0A1V9XR96"/>
<reference evidence="6 7" key="1">
    <citation type="journal article" date="2017" name="Gigascience">
        <title>Draft genome of the honey bee ectoparasitic mite, Tropilaelaps mercedesae, is shaped by the parasitic life history.</title>
        <authorList>
            <person name="Dong X."/>
            <person name="Armstrong S.D."/>
            <person name="Xia D."/>
            <person name="Makepeace B.L."/>
            <person name="Darby A.C."/>
            <person name="Kadowaki T."/>
        </authorList>
    </citation>
    <scope>NUCLEOTIDE SEQUENCE [LARGE SCALE GENOMIC DNA]</scope>
    <source>
        <strain evidence="6">Wuxi-XJTLU</strain>
    </source>
</reference>
<dbReference type="InterPro" id="IPR020588">
    <property type="entry name" value="RecA_ATP-bd"/>
</dbReference>
<dbReference type="InterPro" id="IPR013632">
    <property type="entry name" value="Rad51_C"/>
</dbReference>
<dbReference type="GO" id="GO:0070192">
    <property type="term" value="P:chromosome organization involved in meiotic cell cycle"/>
    <property type="evidence" value="ECO:0007669"/>
    <property type="project" value="TreeGrafter"/>
</dbReference>
<keyword evidence="7" id="KW-1185">Reference proteome</keyword>
<dbReference type="GO" id="GO:0000730">
    <property type="term" value="P:DNA recombinase assembly"/>
    <property type="evidence" value="ECO:0007669"/>
    <property type="project" value="TreeGrafter"/>
</dbReference>
<evidence type="ECO:0000256" key="1">
    <source>
        <dbReference type="ARBA" id="ARBA00022741"/>
    </source>
</evidence>
<dbReference type="GO" id="GO:0005524">
    <property type="term" value="F:ATP binding"/>
    <property type="evidence" value="ECO:0007669"/>
    <property type="project" value="UniProtKB-KW"/>
</dbReference>
<evidence type="ECO:0000256" key="3">
    <source>
        <dbReference type="RuleBase" id="RU003422"/>
    </source>
</evidence>
<feature type="non-terminal residue" evidence="6">
    <location>
        <position position="1"/>
    </location>
</feature>
<name>A0A1V9XR96_9ACAR</name>
<dbReference type="SUPFAM" id="SSF52540">
    <property type="entry name" value="P-loop containing nucleoside triphosphate hydrolases"/>
    <property type="match status" value="1"/>
</dbReference>
<dbReference type="PANTHER" id="PTHR22942">
    <property type="entry name" value="RECA/RAD51/RADA DNA STRAND-PAIRING FAMILY MEMBER"/>
    <property type="match status" value="1"/>
</dbReference>
<dbReference type="EMBL" id="MNPL01005438">
    <property type="protein sequence ID" value="OQR76020.1"/>
    <property type="molecule type" value="Genomic_DNA"/>
</dbReference>
<feature type="domain" description="RecA family profile 1" evidence="4">
    <location>
        <begin position="1"/>
        <end position="40"/>
    </location>
</feature>
<dbReference type="Gene3D" id="3.40.50.300">
    <property type="entry name" value="P-loop containing nucleotide triphosphate hydrolases"/>
    <property type="match status" value="1"/>
</dbReference>
<evidence type="ECO:0000313" key="7">
    <source>
        <dbReference type="Proteomes" id="UP000192247"/>
    </source>
</evidence>
<dbReference type="InterPro" id="IPR020587">
    <property type="entry name" value="RecA_monomer-monomer_interface"/>
</dbReference>
<protein>
    <submittedName>
        <fullName evidence="6">Meiotic recombination protein DMC1/LIM15-like protein</fullName>
    </submittedName>
</protein>
<proteinExistence type="inferred from homology"/>
<accession>A0A1V9XR96</accession>
<evidence type="ECO:0000256" key="2">
    <source>
        <dbReference type="ARBA" id="ARBA00022840"/>
    </source>
</evidence>
<organism evidence="6 7">
    <name type="scientific">Tropilaelaps mercedesae</name>
    <dbReference type="NCBI Taxonomy" id="418985"/>
    <lineage>
        <taxon>Eukaryota</taxon>
        <taxon>Metazoa</taxon>
        <taxon>Ecdysozoa</taxon>
        <taxon>Arthropoda</taxon>
        <taxon>Chelicerata</taxon>
        <taxon>Arachnida</taxon>
        <taxon>Acari</taxon>
        <taxon>Parasitiformes</taxon>
        <taxon>Mesostigmata</taxon>
        <taxon>Gamasina</taxon>
        <taxon>Dermanyssoidea</taxon>
        <taxon>Laelapidae</taxon>
        <taxon>Tropilaelaps</taxon>
    </lineage>
</organism>
<comment type="caution">
    <text evidence="6">The sequence shown here is derived from an EMBL/GenBank/DDBJ whole genome shotgun (WGS) entry which is preliminary data.</text>
</comment>
<dbReference type="GO" id="GO:0000794">
    <property type="term" value="C:condensed nuclear chromosome"/>
    <property type="evidence" value="ECO:0007669"/>
    <property type="project" value="TreeGrafter"/>
</dbReference>
<dbReference type="Pfam" id="PF08423">
    <property type="entry name" value="Rad51"/>
    <property type="match status" value="1"/>
</dbReference>
<keyword evidence="1 3" id="KW-0547">Nucleotide-binding</keyword>
<dbReference type="PROSITE" id="PS50163">
    <property type="entry name" value="RECA_3"/>
    <property type="match status" value="1"/>
</dbReference>
<feature type="domain" description="RecA family profile 2" evidence="5">
    <location>
        <begin position="47"/>
        <end position="110"/>
    </location>
</feature>
<dbReference type="OrthoDB" id="10251254at2759"/>
<dbReference type="InterPro" id="IPR027417">
    <property type="entry name" value="P-loop_NTPase"/>
</dbReference>
<dbReference type="PANTHER" id="PTHR22942:SF30">
    <property type="entry name" value="MEIOTIC RECOMBINATION PROTEIN DMC1_LIM15 HOMOLOG"/>
    <property type="match status" value="1"/>
</dbReference>
<dbReference type="AlphaFoldDB" id="A0A1V9XR96"/>
<keyword evidence="2 3" id="KW-0067">ATP-binding</keyword>
<dbReference type="GO" id="GO:0003690">
    <property type="term" value="F:double-stranded DNA binding"/>
    <property type="evidence" value="ECO:0007669"/>
    <property type="project" value="TreeGrafter"/>
</dbReference>
<dbReference type="GO" id="GO:0006312">
    <property type="term" value="P:mitotic recombination"/>
    <property type="evidence" value="ECO:0007669"/>
    <property type="project" value="TreeGrafter"/>
</dbReference>
<sequence length="110" mass="12138">VDFCGRGELAERQQKLAQLMSRLQKISEEYNVAVLITNQMTADPGATITFQADPKKPIGGHILAHASTTRVQLRKGRGEIRIAKIYDSPELPEDEAQFAITSDGITDVKE</sequence>